<name>A0A4R4Q7N2_9ACTN</name>
<reference evidence="6 7" key="1">
    <citation type="submission" date="2019-03" db="EMBL/GenBank/DDBJ databases">
        <title>Draft genome sequences of novel Actinobacteria.</title>
        <authorList>
            <person name="Sahin N."/>
            <person name="Ay H."/>
            <person name="Saygin H."/>
        </authorList>
    </citation>
    <scope>NUCLEOTIDE SEQUENCE [LARGE SCALE GENOMIC DNA]</scope>
    <source>
        <strain evidence="6 7">JCM 30547</strain>
    </source>
</reference>
<dbReference type="SUPFAM" id="SSF46689">
    <property type="entry name" value="Homeodomain-like"/>
    <property type="match status" value="1"/>
</dbReference>
<dbReference type="GO" id="GO:0000976">
    <property type="term" value="F:transcription cis-regulatory region binding"/>
    <property type="evidence" value="ECO:0007669"/>
    <property type="project" value="TreeGrafter"/>
</dbReference>
<evidence type="ECO:0000256" key="2">
    <source>
        <dbReference type="ARBA" id="ARBA00023125"/>
    </source>
</evidence>
<evidence type="ECO:0000256" key="1">
    <source>
        <dbReference type="ARBA" id="ARBA00023015"/>
    </source>
</evidence>
<feature type="DNA-binding region" description="H-T-H motif" evidence="4">
    <location>
        <begin position="38"/>
        <end position="57"/>
    </location>
</feature>
<dbReference type="OrthoDB" id="3819648at2"/>
<dbReference type="RefSeq" id="WP_132405639.1">
    <property type="nucleotide sequence ID" value="NZ_SMKA01000035.1"/>
</dbReference>
<dbReference type="PROSITE" id="PS50977">
    <property type="entry name" value="HTH_TETR_2"/>
    <property type="match status" value="1"/>
</dbReference>
<dbReference type="EMBL" id="SMKA01000035">
    <property type="protein sequence ID" value="TDC31281.1"/>
    <property type="molecule type" value="Genomic_DNA"/>
</dbReference>
<dbReference type="InterPro" id="IPR001647">
    <property type="entry name" value="HTH_TetR"/>
</dbReference>
<proteinExistence type="predicted"/>
<dbReference type="Pfam" id="PF00440">
    <property type="entry name" value="TetR_N"/>
    <property type="match status" value="1"/>
</dbReference>
<organism evidence="6 7">
    <name type="scientific">Kribbella albertanoniae</name>
    <dbReference type="NCBI Taxonomy" id="1266829"/>
    <lineage>
        <taxon>Bacteria</taxon>
        <taxon>Bacillati</taxon>
        <taxon>Actinomycetota</taxon>
        <taxon>Actinomycetes</taxon>
        <taxon>Propionibacteriales</taxon>
        <taxon>Kribbellaceae</taxon>
        <taxon>Kribbella</taxon>
    </lineage>
</organism>
<evidence type="ECO:0000256" key="4">
    <source>
        <dbReference type="PROSITE-ProRule" id="PRU00335"/>
    </source>
</evidence>
<dbReference type="Gene3D" id="1.10.357.10">
    <property type="entry name" value="Tetracycline Repressor, domain 2"/>
    <property type="match status" value="1"/>
</dbReference>
<keyword evidence="2 4" id="KW-0238">DNA-binding</keyword>
<dbReference type="PANTHER" id="PTHR30055:SF234">
    <property type="entry name" value="HTH-TYPE TRANSCRIPTIONAL REGULATOR BETI"/>
    <property type="match status" value="1"/>
</dbReference>
<dbReference type="Proteomes" id="UP000295075">
    <property type="component" value="Unassembled WGS sequence"/>
</dbReference>
<evidence type="ECO:0000256" key="3">
    <source>
        <dbReference type="ARBA" id="ARBA00023163"/>
    </source>
</evidence>
<dbReference type="PANTHER" id="PTHR30055">
    <property type="entry name" value="HTH-TYPE TRANSCRIPTIONAL REGULATOR RUTR"/>
    <property type="match status" value="1"/>
</dbReference>
<sequence>MATKRRSGPAGRAGPLSRARIIAAAQQLVERDGVERLTMRGVADEIGTSPMSLYRHVADKRSLLIGLLENVAEEIARQPLPTGSDPRQRIIDTLTQTYDVLAANPWTVQALLAVQELPPGALPISEHLVEALRETGLDDATAVVAHAAMWHFVWGQLTFGHLDELTLTAFRRQGSAAGTAYTQLAKIAGTAPIVAPREALVSGVTALVNGFLPRD</sequence>
<evidence type="ECO:0000259" key="5">
    <source>
        <dbReference type="PROSITE" id="PS50977"/>
    </source>
</evidence>
<accession>A0A4R4Q7N2</accession>
<dbReference type="PRINTS" id="PR00455">
    <property type="entry name" value="HTHTETR"/>
</dbReference>
<comment type="caution">
    <text evidence="6">The sequence shown here is derived from an EMBL/GenBank/DDBJ whole genome shotgun (WGS) entry which is preliminary data.</text>
</comment>
<dbReference type="AlphaFoldDB" id="A0A4R4Q7N2"/>
<dbReference type="InterPro" id="IPR050109">
    <property type="entry name" value="HTH-type_TetR-like_transc_reg"/>
</dbReference>
<gene>
    <name evidence="6" type="ORF">E1261_11420</name>
</gene>
<dbReference type="InterPro" id="IPR036271">
    <property type="entry name" value="Tet_transcr_reg_TetR-rel_C_sf"/>
</dbReference>
<dbReference type="InterPro" id="IPR009057">
    <property type="entry name" value="Homeodomain-like_sf"/>
</dbReference>
<dbReference type="GO" id="GO:0003700">
    <property type="term" value="F:DNA-binding transcription factor activity"/>
    <property type="evidence" value="ECO:0007669"/>
    <property type="project" value="TreeGrafter"/>
</dbReference>
<dbReference type="SUPFAM" id="SSF48498">
    <property type="entry name" value="Tetracyclin repressor-like, C-terminal domain"/>
    <property type="match status" value="1"/>
</dbReference>
<evidence type="ECO:0000313" key="6">
    <source>
        <dbReference type="EMBL" id="TDC31281.1"/>
    </source>
</evidence>
<keyword evidence="7" id="KW-1185">Reference proteome</keyword>
<feature type="domain" description="HTH tetR-type" evidence="5">
    <location>
        <begin position="15"/>
        <end position="75"/>
    </location>
</feature>
<protein>
    <submittedName>
        <fullName evidence="6">TetR/AcrR family transcriptional regulator</fullName>
    </submittedName>
</protein>
<keyword evidence="3" id="KW-0804">Transcription</keyword>
<evidence type="ECO:0000313" key="7">
    <source>
        <dbReference type="Proteomes" id="UP000295075"/>
    </source>
</evidence>
<keyword evidence="1" id="KW-0805">Transcription regulation</keyword>